<keyword evidence="3" id="KW-1185">Reference proteome</keyword>
<dbReference type="AlphaFoldDB" id="A0A221P419"/>
<sequence length="78" mass="8805">MTMARPIPALDGLHDGRHRESDRKVVGQHSEHLVPAPWAHSPEHGLHRGRYTLLNPQVKRPSQTIDTVHPLAGRKQVE</sequence>
<dbReference type="KEGG" id="splu:LK06_025620"/>
<accession>A0A221P419</accession>
<proteinExistence type="predicted"/>
<feature type="region of interest" description="Disordered" evidence="1">
    <location>
        <begin position="1"/>
        <end position="44"/>
    </location>
</feature>
<organism evidence="2 3">
    <name type="scientific">Streptomyces pluripotens</name>
    <dbReference type="NCBI Taxonomy" id="1355015"/>
    <lineage>
        <taxon>Bacteria</taxon>
        <taxon>Bacillati</taxon>
        <taxon>Actinomycetota</taxon>
        <taxon>Actinomycetes</taxon>
        <taxon>Kitasatosporales</taxon>
        <taxon>Streptomycetaceae</taxon>
        <taxon>Streptomyces</taxon>
    </lineage>
</organism>
<evidence type="ECO:0000313" key="2">
    <source>
        <dbReference type="EMBL" id="ASN27023.1"/>
    </source>
</evidence>
<dbReference type="EMBL" id="CP022433">
    <property type="protein sequence ID" value="ASN27023.1"/>
    <property type="molecule type" value="Genomic_DNA"/>
</dbReference>
<evidence type="ECO:0000313" key="3">
    <source>
        <dbReference type="Proteomes" id="UP000031501"/>
    </source>
</evidence>
<feature type="compositionally biased region" description="Basic and acidic residues" evidence="1">
    <location>
        <begin position="12"/>
        <end position="32"/>
    </location>
</feature>
<protein>
    <submittedName>
        <fullName evidence="2">Uncharacterized protein</fullName>
    </submittedName>
</protein>
<feature type="region of interest" description="Disordered" evidence="1">
    <location>
        <begin position="59"/>
        <end position="78"/>
    </location>
</feature>
<name>A0A221P419_9ACTN</name>
<dbReference type="Proteomes" id="UP000031501">
    <property type="component" value="Chromosome"/>
</dbReference>
<evidence type="ECO:0000256" key="1">
    <source>
        <dbReference type="SAM" id="MobiDB-lite"/>
    </source>
</evidence>
<gene>
    <name evidence="2" type="ORF">LK07_26780</name>
</gene>
<reference evidence="2 3" key="1">
    <citation type="submission" date="2017-07" db="EMBL/GenBank/DDBJ databases">
        <title>Genome sequence of Streptomyces pluripotens MUSC 137T.</title>
        <authorList>
            <person name="Ser H.-L."/>
            <person name="Lee L.-H."/>
        </authorList>
    </citation>
    <scope>NUCLEOTIDE SEQUENCE [LARGE SCALE GENOMIC DNA]</scope>
    <source>
        <strain evidence="2 3">MUSC 137</strain>
    </source>
</reference>